<keyword evidence="2" id="KW-1185">Reference proteome</keyword>
<sequence>MVPAILMETLEGLPVIGFLLPKAHSPPGKMSHQSLAIDFTSSRIKIKLTQSKNQANIEHMSHSGITPNLVTSTNIGSPVPSTEISHHLIVPQPSK</sequence>
<gene>
    <name evidence="1" type="ORF">O181_096410</name>
</gene>
<feature type="non-terminal residue" evidence="1">
    <location>
        <position position="95"/>
    </location>
</feature>
<accession>A0A9Q3J5K6</accession>
<reference evidence="1" key="1">
    <citation type="submission" date="2021-03" db="EMBL/GenBank/DDBJ databases">
        <title>Draft genome sequence of rust myrtle Austropuccinia psidii MF-1, a brazilian biotype.</title>
        <authorList>
            <person name="Quecine M.C."/>
            <person name="Pachon D.M.R."/>
            <person name="Bonatelli M.L."/>
            <person name="Correr F.H."/>
            <person name="Franceschini L.M."/>
            <person name="Leite T.F."/>
            <person name="Margarido G.R.A."/>
            <person name="Almeida C.A."/>
            <person name="Ferrarezi J.A."/>
            <person name="Labate C.A."/>
        </authorList>
    </citation>
    <scope>NUCLEOTIDE SEQUENCE</scope>
    <source>
        <strain evidence="1">MF-1</strain>
    </source>
</reference>
<evidence type="ECO:0000313" key="2">
    <source>
        <dbReference type="Proteomes" id="UP000765509"/>
    </source>
</evidence>
<dbReference type="AlphaFoldDB" id="A0A9Q3J5K6"/>
<comment type="caution">
    <text evidence="1">The sequence shown here is derived from an EMBL/GenBank/DDBJ whole genome shotgun (WGS) entry which is preliminary data.</text>
</comment>
<evidence type="ECO:0000313" key="1">
    <source>
        <dbReference type="EMBL" id="MBW0556695.1"/>
    </source>
</evidence>
<protein>
    <submittedName>
        <fullName evidence="1">Uncharacterized protein</fullName>
    </submittedName>
</protein>
<name>A0A9Q3J5K6_9BASI</name>
<organism evidence="1 2">
    <name type="scientific">Austropuccinia psidii MF-1</name>
    <dbReference type="NCBI Taxonomy" id="1389203"/>
    <lineage>
        <taxon>Eukaryota</taxon>
        <taxon>Fungi</taxon>
        <taxon>Dikarya</taxon>
        <taxon>Basidiomycota</taxon>
        <taxon>Pucciniomycotina</taxon>
        <taxon>Pucciniomycetes</taxon>
        <taxon>Pucciniales</taxon>
        <taxon>Sphaerophragmiaceae</taxon>
        <taxon>Austropuccinia</taxon>
    </lineage>
</organism>
<dbReference type="EMBL" id="AVOT02064257">
    <property type="protein sequence ID" value="MBW0556695.1"/>
    <property type="molecule type" value="Genomic_DNA"/>
</dbReference>
<dbReference type="Proteomes" id="UP000765509">
    <property type="component" value="Unassembled WGS sequence"/>
</dbReference>
<proteinExistence type="predicted"/>